<sequence length="435" mass="49340">MKINKAYKFRLEPNEEQEVILNNLVGSARFVWNQILVVSFEMFAKNEFINATNLVNKITSLKKNPEYAFLANHSNAVSLQQKIRDLASAWTRFFNAKEHARLKENKRKPRKPKFLKLTDGSEIQLRPLMPRFKKKSDGYDSIRLVQFDKYCRIEGNRVKLPNGIGFVKFRKSQDILGTIKNVTISKRSGHWYISFGSEKELLENPVHPSKTAVGVDLGVKKLVTTSEGEVFNPKNSFKTNQIKLAKLQRKLSKKVKFSENWKKLNTTINKLHYHIANIRHDYLHKVTTTLSKNHAMIVVEDLKVANMSKSASGTIEKKGKNVKAKSGLNKAILDQGWSMLVDMLEYKQQWRGGLLVKIDPKYTSQTCSSCGHVAKENRLTQAHFECVACGFSENADINASRNILAVGHTVLSVEGGCGKGCPMKQKASEIREEVT</sequence>
<evidence type="ECO:0000256" key="4">
    <source>
        <dbReference type="ARBA" id="ARBA00022723"/>
    </source>
</evidence>
<dbReference type="NCBIfam" id="TIGR01766">
    <property type="entry name" value="IS200/IS605 family accessory protein TnpB-like domain"/>
    <property type="match status" value="1"/>
</dbReference>
<dbReference type="InterPro" id="IPR051399">
    <property type="entry name" value="RNA-guided_DNA_endo/Transpos"/>
</dbReference>
<keyword evidence="4" id="KW-0479">Metal-binding</keyword>
<feature type="domain" description="Probable transposase IS891/IS1136/IS1341" evidence="8">
    <location>
        <begin position="204"/>
        <end position="310"/>
    </location>
</feature>
<evidence type="ECO:0000313" key="12">
    <source>
        <dbReference type="Proteomes" id="UP000018465"/>
    </source>
</evidence>
<organism evidence="11 12">
    <name type="scientific">Acinetobacter lwoffii NCTC 5866 = CIP 64.10 = NIPH 512</name>
    <dbReference type="NCBI Taxonomy" id="981327"/>
    <lineage>
        <taxon>Bacteria</taxon>
        <taxon>Pseudomonadati</taxon>
        <taxon>Pseudomonadota</taxon>
        <taxon>Gammaproteobacteria</taxon>
        <taxon>Moraxellales</taxon>
        <taxon>Moraxellaceae</taxon>
        <taxon>Acinetobacter</taxon>
    </lineage>
</organism>
<evidence type="ECO:0000259" key="9">
    <source>
        <dbReference type="Pfam" id="PF07282"/>
    </source>
</evidence>
<evidence type="ECO:0000256" key="3">
    <source>
        <dbReference type="ARBA" id="ARBA00022578"/>
    </source>
</evidence>
<evidence type="ECO:0000256" key="6">
    <source>
        <dbReference type="ARBA" id="ARBA00023125"/>
    </source>
</evidence>
<keyword evidence="12" id="KW-1185">Reference proteome</keyword>
<evidence type="ECO:0000256" key="7">
    <source>
        <dbReference type="ARBA" id="ARBA00023172"/>
    </source>
</evidence>
<evidence type="ECO:0000259" key="8">
    <source>
        <dbReference type="Pfam" id="PF01385"/>
    </source>
</evidence>
<dbReference type="NCBIfam" id="NF040570">
    <property type="entry name" value="guided_TnpB"/>
    <property type="match status" value="1"/>
</dbReference>
<dbReference type="Pfam" id="PF07282">
    <property type="entry name" value="Cas12f1-like_TNB"/>
    <property type="match status" value="1"/>
</dbReference>
<gene>
    <name evidence="11" type="ORF">P800_02611</name>
</gene>
<dbReference type="Pfam" id="PF01385">
    <property type="entry name" value="OrfB_IS605"/>
    <property type="match status" value="1"/>
</dbReference>
<dbReference type="PANTHER" id="PTHR30405:SF25">
    <property type="entry name" value="RNA-GUIDED DNA ENDONUCLEASE INSQ-RELATED"/>
    <property type="match status" value="1"/>
</dbReference>
<dbReference type="Pfam" id="PF12323">
    <property type="entry name" value="HTH_OrfB_IS605"/>
    <property type="match status" value="1"/>
</dbReference>
<keyword evidence="6" id="KW-0238">DNA-binding</keyword>
<feature type="domain" description="Transposase putative helix-turn-helix" evidence="10">
    <location>
        <begin position="1"/>
        <end position="45"/>
    </location>
</feature>
<accession>A0ABN0PVK7</accession>
<comment type="caution">
    <text evidence="11">The sequence shown here is derived from an EMBL/GenBank/DDBJ whole genome shotgun (WGS) entry which is preliminary data.</text>
</comment>
<keyword evidence="7" id="KW-0233">DNA recombination</keyword>
<dbReference type="Proteomes" id="UP000018465">
    <property type="component" value="Unassembled WGS sequence"/>
</dbReference>
<name>A0ABN0PVK7_ACILW</name>
<comment type="similarity">
    <text evidence="1">In the C-terminal section; belongs to the transposase 35 family.</text>
</comment>
<reference evidence="11 12" key="1">
    <citation type="submission" date="2013-10" db="EMBL/GenBank/DDBJ databases">
        <title>The Genome Sequence of Acinetobacter lwoffii NIPH 512.</title>
        <authorList>
            <consortium name="The Broad Institute Genomics Platform"/>
            <consortium name="The Broad Institute Genome Sequencing Center for Infectious Disease"/>
            <person name="Cerqueira G."/>
            <person name="Feldgarden M."/>
            <person name="Courvalin P."/>
            <person name="Grillot-Courvalin C."/>
            <person name="Clermont D."/>
            <person name="Rocha E."/>
            <person name="Yoon E.-J."/>
            <person name="Nemec A."/>
            <person name="Young S.K."/>
            <person name="Zeng Q."/>
            <person name="Gargeya S."/>
            <person name="Fitzgerald M."/>
            <person name="Abouelleil A."/>
            <person name="Alvarado L."/>
            <person name="Berlin A.M."/>
            <person name="Chapman S.B."/>
            <person name="Gainer-Dewar J."/>
            <person name="Goldberg J."/>
            <person name="Gnerre S."/>
            <person name="Griggs A."/>
            <person name="Gujja S."/>
            <person name="Hansen M."/>
            <person name="Howarth C."/>
            <person name="Imamovic A."/>
            <person name="Ireland A."/>
            <person name="Larimer J."/>
            <person name="McCowan C."/>
            <person name="Murphy C."/>
            <person name="Pearson M."/>
            <person name="Poon T.W."/>
            <person name="Priest M."/>
            <person name="Roberts A."/>
            <person name="Saif S."/>
            <person name="Shea T."/>
            <person name="Sykes S."/>
            <person name="Wortman J."/>
            <person name="Nusbaum C."/>
            <person name="Birren B."/>
        </authorList>
    </citation>
    <scope>NUCLEOTIDE SEQUENCE [LARGE SCALE GENOMIC DNA]</scope>
    <source>
        <strain evidence="11 12">NIPH 512</strain>
    </source>
</reference>
<protein>
    <submittedName>
        <fullName evidence="11">IS605 OrfB family transposase</fullName>
    </submittedName>
</protein>
<dbReference type="PANTHER" id="PTHR30405">
    <property type="entry name" value="TRANSPOSASE"/>
    <property type="match status" value="1"/>
</dbReference>
<keyword evidence="3" id="KW-0815">Transposition</keyword>
<evidence type="ECO:0000256" key="5">
    <source>
        <dbReference type="ARBA" id="ARBA00022833"/>
    </source>
</evidence>
<evidence type="ECO:0000259" key="10">
    <source>
        <dbReference type="Pfam" id="PF12323"/>
    </source>
</evidence>
<dbReference type="InterPro" id="IPR010095">
    <property type="entry name" value="Cas12f1-like_TNB"/>
</dbReference>
<evidence type="ECO:0000313" key="11">
    <source>
        <dbReference type="EMBL" id="ESJ94518.1"/>
    </source>
</evidence>
<dbReference type="InterPro" id="IPR001959">
    <property type="entry name" value="Transposase"/>
</dbReference>
<keyword evidence="5" id="KW-0862">Zinc</keyword>
<feature type="domain" description="Cas12f1-like TNB" evidence="9">
    <location>
        <begin position="337"/>
        <end position="403"/>
    </location>
</feature>
<dbReference type="EMBL" id="AYHO01000005">
    <property type="protein sequence ID" value="ESJ94518.1"/>
    <property type="molecule type" value="Genomic_DNA"/>
</dbReference>
<dbReference type="RefSeq" id="WP_004647689.1">
    <property type="nucleotide sequence ID" value="NZ_KI530565.1"/>
</dbReference>
<evidence type="ECO:0000256" key="1">
    <source>
        <dbReference type="ARBA" id="ARBA00008761"/>
    </source>
</evidence>
<evidence type="ECO:0000256" key="2">
    <source>
        <dbReference type="ARBA" id="ARBA00011044"/>
    </source>
</evidence>
<dbReference type="InterPro" id="IPR021027">
    <property type="entry name" value="Transposase_put_HTH"/>
</dbReference>
<comment type="similarity">
    <text evidence="2">In the N-terminal section; belongs to the transposase 2 family.</text>
</comment>
<proteinExistence type="inferred from homology"/>